<feature type="transmembrane region" description="Helical" evidence="5">
    <location>
        <begin position="279"/>
        <end position="297"/>
    </location>
</feature>
<feature type="transmembrane region" description="Helical" evidence="5">
    <location>
        <begin position="241"/>
        <end position="267"/>
    </location>
</feature>
<dbReference type="Pfam" id="PF07690">
    <property type="entry name" value="MFS_1"/>
    <property type="match status" value="1"/>
</dbReference>
<comment type="caution">
    <text evidence="6">The sequence shown here is derived from an EMBL/GenBank/DDBJ whole genome shotgun (WGS) entry which is preliminary data.</text>
</comment>
<dbReference type="AlphaFoldDB" id="A0A927FR62"/>
<comment type="subcellular location">
    <subcellularLocation>
        <location evidence="1">Membrane</location>
        <topology evidence="1">Multi-pass membrane protein</topology>
    </subcellularLocation>
</comment>
<evidence type="ECO:0000256" key="3">
    <source>
        <dbReference type="ARBA" id="ARBA00022989"/>
    </source>
</evidence>
<keyword evidence="2 5" id="KW-0812">Transmembrane</keyword>
<evidence type="ECO:0000256" key="1">
    <source>
        <dbReference type="ARBA" id="ARBA00004141"/>
    </source>
</evidence>
<keyword evidence="7" id="KW-1185">Reference proteome</keyword>
<name>A0A927FR62_9HYPH</name>
<dbReference type="InterPro" id="IPR011701">
    <property type="entry name" value="MFS"/>
</dbReference>
<keyword evidence="3 5" id="KW-1133">Transmembrane helix</keyword>
<evidence type="ECO:0000256" key="4">
    <source>
        <dbReference type="ARBA" id="ARBA00023136"/>
    </source>
</evidence>
<dbReference type="PANTHER" id="PTHR23530">
    <property type="entry name" value="TRANSPORT PROTEIN-RELATED"/>
    <property type="match status" value="1"/>
</dbReference>
<accession>A0A927FR62</accession>
<dbReference type="GO" id="GO:0016020">
    <property type="term" value="C:membrane"/>
    <property type="evidence" value="ECO:0007669"/>
    <property type="project" value="UniProtKB-SubCell"/>
</dbReference>
<proteinExistence type="predicted"/>
<evidence type="ECO:0000256" key="5">
    <source>
        <dbReference type="SAM" id="Phobius"/>
    </source>
</evidence>
<gene>
    <name evidence="6" type="ORF">IC608_04485</name>
</gene>
<dbReference type="PANTHER" id="PTHR23530:SF1">
    <property type="entry name" value="PERMEASE, MAJOR FACILITATOR SUPERFAMILY-RELATED"/>
    <property type="match status" value="1"/>
</dbReference>
<dbReference type="Proteomes" id="UP000654108">
    <property type="component" value="Unassembled WGS sequence"/>
</dbReference>
<evidence type="ECO:0000313" key="6">
    <source>
        <dbReference type="EMBL" id="MBD8064730.1"/>
    </source>
</evidence>
<dbReference type="GO" id="GO:0022857">
    <property type="term" value="F:transmembrane transporter activity"/>
    <property type="evidence" value="ECO:0007669"/>
    <property type="project" value="InterPro"/>
</dbReference>
<sequence length="395" mass="43332">MNLRRFLGIYYAYAFLFDFVFAYAIYTALFELEGLSTTQIGTLLAFWSLSAIVLEVPSGALSDHFDRRLLLILAPLAKALTFVCWGLAGGNFWLYGLGFFFWSLGQAWQSGSREALLYERMAHAGRADDFDKVLGRDNAAEGLGIGAGTLLGGFVGWLSFDWAIWLSIPPLLLAAVLAVWLKDVRRVGSAEAAEEPPAGGYLSHFRDAVAEFRRHADLRFVTIYMAGGLVVFELLEEFDQLYYIATAVPVWAWGVLAAGIEGVYALASLHAHRLAGRPWLAWLLPLLGGTLLVIASIGGSPWYVLALSAAYVIVAPVTVLAEARFQRIMEGRSRATTTSSLVMAENVVGVLLTLLFGVLADRLGILPAYGWAGLCMVPFGLWVFYRQRRGVRATD</sequence>
<dbReference type="RefSeq" id="WP_191772978.1">
    <property type="nucleotide sequence ID" value="NZ_JACYFU010000001.1"/>
</dbReference>
<evidence type="ECO:0000313" key="7">
    <source>
        <dbReference type="Proteomes" id="UP000654108"/>
    </source>
</evidence>
<feature type="transmembrane region" description="Helical" evidence="5">
    <location>
        <begin position="69"/>
        <end position="94"/>
    </location>
</feature>
<dbReference type="InterPro" id="IPR053160">
    <property type="entry name" value="MFS_DHA3_Transporter"/>
</dbReference>
<feature type="transmembrane region" description="Helical" evidence="5">
    <location>
        <begin position="341"/>
        <end position="360"/>
    </location>
</feature>
<protein>
    <submittedName>
        <fullName evidence="6">MFS transporter</fullName>
    </submittedName>
</protein>
<reference evidence="6" key="1">
    <citation type="submission" date="2020-09" db="EMBL/GenBank/DDBJ databases">
        <title>Genome seq and assembly of Devosia sp.</title>
        <authorList>
            <person name="Chhetri G."/>
        </authorList>
    </citation>
    <scope>NUCLEOTIDE SEQUENCE</scope>
    <source>
        <strain evidence="6">PTR5</strain>
    </source>
</reference>
<evidence type="ECO:0000256" key="2">
    <source>
        <dbReference type="ARBA" id="ARBA00022692"/>
    </source>
</evidence>
<dbReference type="EMBL" id="JACYFU010000001">
    <property type="protein sequence ID" value="MBD8064730.1"/>
    <property type="molecule type" value="Genomic_DNA"/>
</dbReference>
<feature type="transmembrane region" description="Helical" evidence="5">
    <location>
        <begin position="38"/>
        <end position="57"/>
    </location>
</feature>
<dbReference type="SUPFAM" id="SSF103473">
    <property type="entry name" value="MFS general substrate transporter"/>
    <property type="match status" value="1"/>
</dbReference>
<dbReference type="Gene3D" id="1.20.1250.20">
    <property type="entry name" value="MFS general substrate transporter like domains"/>
    <property type="match status" value="1"/>
</dbReference>
<feature type="transmembrane region" description="Helical" evidence="5">
    <location>
        <begin position="366"/>
        <end position="385"/>
    </location>
</feature>
<dbReference type="InterPro" id="IPR001958">
    <property type="entry name" value="Tet-R_TetA/multi-R_MdtG-like"/>
</dbReference>
<feature type="transmembrane region" description="Helical" evidence="5">
    <location>
        <begin position="303"/>
        <end position="321"/>
    </location>
</feature>
<dbReference type="PRINTS" id="PR01035">
    <property type="entry name" value="TCRTETA"/>
</dbReference>
<organism evidence="6 7">
    <name type="scientific">Devosia oryzisoli</name>
    <dbReference type="NCBI Taxonomy" id="2774138"/>
    <lineage>
        <taxon>Bacteria</taxon>
        <taxon>Pseudomonadati</taxon>
        <taxon>Pseudomonadota</taxon>
        <taxon>Alphaproteobacteria</taxon>
        <taxon>Hyphomicrobiales</taxon>
        <taxon>Devosiaceae</taxon>
        <taxon>Devosia</taxon>
    </lineage>
</organism>
<dbReference type="InterPro" id="IPR036259">
    <property type="entry name" value="MFS_trans_sf"/>
</dbReference>
<feature type="transmembrane region" description="Helical" evidence="5">
    <location>
        <begin position="216"/>
        <end position="235"/>
    </location>
</feature>
<feature type="transmembrane region" description="Helical" evidence="5">
    <location>
        <begin position="7"/>
        <end position="26"/>
    </location>
</feature>
<feature type="transmembrane region" description="Helical" evidence="5">
    <location>
        <begin position="162"/>
        <end position="181"/>
    </location>
</feature>
<keyword evidence="4 5" id="KW-0472">Membrane</keyword>